<evidence type="ECO:0000313" key="2">
    <source>
        <dbReference type="EMBL" id="OEE37285.1"/>
    </source>
</evidence>
<dbReference type="RefSeq" id="WP_017041763.1">
    <property type="nucleotide sequence ID" value="NZ_AJYQ02000020.1"/>
</dbReference>
<dbReference type="Proteomes" id="UP000094741">
    <property type="component" value="Unassembled WGS sequence"/>
</dbReference>
<accession>A0A1E5BIL0</accession>
<keyword evidence="1" id="KW-0812">Transmembrane</keyword>
<organism evidence="2 3">
    <name type="scientific">Vibrio genomosp. F10 str. ZF-129</name>
    <dbReference type="NCBI Taxonomy" id="1187848"/>
    <lineage>
        <taxon>Bacteria</taxon>
        <taxon>Pseudomonadati</taxon>
        <taxon>Pseudomonadota</taxon>
        <taxon>Gammaproteobacteria</taxon>
        <taxon>Vibrionales</taxon>
        <taxon>Vibrionaceae</taxon>
        <taxon>Vibrio</taxon>
    </lineage>
</organism>
<feature type="transmembrane region" description="Helical" evidence="1">
    <location>
        <begin position="52"/>
        <end position="78"/>
    </location>
</feature>
<evidence type="ECO:0000256" key="1">
    <source>
        <dbReference type="SAM" id="Phobius"/>
    </source>
</evidence>
<sequence length="153" mass="17075">MHYHNSIRAEIYPTLFPFVVSMIIALVALIWVNSSGEPFYFRIDHGLELLKYFYSVNNYLLLKSMVCLAIIASILSFWSTRVSRGISMVALSPLVYSSMVLVDAITSNTVTISVIAIAILMSLSTSIILFLSLLVSRVGPTILALKKQKDQVR</sequence>
<protein>
    <submittedName>
        <fullName evidence="2">Uncharacterized protein</fullName>
    </submittedName>
</protein>
<feature type="transmembrane region" description="Helical" evidence="1">
    <location>
        <begin position="85"/>
        <end position="106"/>
    </location>
</feature>
<dbReference type="EMBL" id="AJYQ02000020">
    <property type="protein sequence ID" value="OEE37285.1"/>
    <property type="molecule type" value="Genomic_DNA"/>
</dbReference>
<dbReference type="AlphaFoldDB" id="A0A1E5BIL0"/>
<name>A0A1E5BIL0_9VIBR</name>
<evidence type="ECO:0000313" key="3">
    <source>
        <dbReference type="Proteomes" id="UP000094741"/>
    </source>
</evidence>
<dbReference type="STRING" id="1187848.A1QO_04055"/>
<keyword evidence="1" id="KW-1133">Transmembrane helix</keyword>
<gene>
    <name evidence="2" type="ORF">A1QO_04055</name>
</gene>
<feature type="transmembrane region" description="Helical" evidence="1">
    <location>
        <begin position="112"/>
        <end position="135"/>
    </location>
</feature>
<feature type="transmembrane region" description="Helical" evidence="1">
    <location>
        <begin position="12"/>
        <end position="32"/>
    </location>
</feature>
<proteinExistence type="predicted"/>
<keyword evidence="1" id="KW-0472">Membrane</keyword>
<comment type="caution">
    <text evidence="2">The sequence shown here is derived from an EMBL/GenBank/DDBJ whole genome shotgun (WGS) entry which is preliminary data.</text>
</comment>
<reference evidence="2 3" key="1">
    <citation type="journal article" date="2012" name="Science">
        <title>Ecological populations of bacteria act as socially cohesive units of antibiotic production and resistance.</title>
        <authorList>
            <person name="Cordero O.X."/>
            <person name="Wildschutte H."/>
            <person name="Kirkup B."/>
            <person name="Proehl S."/>
            <person name="Ngo L."/>
            <person name="Hussain F."/>
            <person name="Le Roux F."/>
            <person name="Mincer T."/>
            <person name="Polz M.F."/>
        </authorList>
    </citation>
    <scope>NUCLEOTIDE SEQUENCE [LARGE SCALE GENOMIC DNA]</scope>
    <source>
        <strain evidence="2 3">ZF-129</strain>
    </source>
</reference>